<reference evidence="1 2" key="1">
    <citation type="journal article" date="2021" name="ISME Commun">
        <title>Automated analysis of genomic sequences facilitates high-throughput and comprehensive description of bacteria.</title>
        <authorList>
            <person name="Hitch T.C.A."/>
        </authorList>
    </citation>
    <scope>NUCLEOTIDE SEQUENCE [LARGE SCALE GENOMIC DNA]</scope>
    <source>
        <strain evidence="1 2">Sanger_04</strain>
    </source>
</reference>
<proteinExistence type="predicted"/>
<name>A0ABT2S2T8_9FIRM</name>
<accession>A0ABT2S2T8</accession>
<protein>
    <submittedName>
        <fullName evidence="1">Uncharacterized protein</fullName>
    </submittedName>
</protein>
<evidence type="ECO:0000313" key="1">
    <source>
        <dbReference type="EMBL" id="MCU6698575.1"/>
    </source>
</evidence>
<organism evidence="1 2">
    <name type="scientific">Laedolimicola ammoniilytica</name>
    <dbReference type="NCBI Taxonomy" id="2981771"/>
    <lineage>
        <taxon>Bacteria</taxon>
        <taxon>Bacillati</taxon>
        <taxon>Bacillota</taxon>
        <taxon>Clostridia</taxon>
        <taxon>Lachnospirales</taxon>
        <taxon>Lachnospiraceae</taxon>
        <taxon>Laedolimicola</taxon>
    </lineage>
</organism>
<dbReference type="EMBL" id="JAOQKC010000044">
    <property type="protein sequence ID" value="MCU6698575.1"/>
    <property type="molecule type" value="Genomic_DNA"/>
</dbReference>
<dbReference type="RefSeq" id="WP_158365412.1">
    <property type="nucleotide sequence ID" value="NZ_JAOQKC010000044.1"/>
</dbReference>
<sequence length="86" mass="10206">MFYTIYDAIIFQMEKKGIKEDEVKRILRENGVKAEELLMLKNDCTALLSEEKLNKLYKKFGISKLEIELLMGNISRERVRTFSWTI</sequence>
<comment type="caution">
    <text evidence="1">The sequence shown here is derived from an EMBL/GenBank/DDBJ whole genome shotgun (WGS) entry which is preliminary data.</text>
</comment>
<keyword evidence="2" id="KW-1185">Reference proteome</keyword>
<evidence type="ECO:0000313" key="2">
    <source>
        <dbReference type="Proteomes" id="UP001652461"/>
    </source>
</evidence>
<gene>
    <name evidence="1" type="ORF">OCV63_17090</name>
</gene>
<dbReference type="Proteomes" id="UP001652461">
    <property type="component" value="Unassembled WGS sequence"/>
</dbReference>